<evidence type="ECO:0000313" key="3">
    <source>
        <dbReference type="EMBL" id="SCE86122.1"/>
    </source>
</evidence>
<feature type="compositionally biased region" description="Low complexity" evidence="1">
    <location>
        <begin position="320"/>
        <end position="330"/>
    </location>
</feature>
<dbReference type="AlphaFoldDB" id="A0A1C4VQ34"/>
<sequence>MSITITSFDGADRVAVDEAYRIGSTANDVDLPDFPPFCRRRFDALIHTPMPGTRSLWALARLDGVPAGYLQLDLPQLDNTENATAELVVHPDLRRRGVGRALHEYAARLLREHGRKRVVAMAVSALPGGPARSAAGDAFAAATGAKSALAEVRRRLDVGGIDRVALRAALAEARPRAEGYHSVCWQGTTPQEYVADIAHLDGRLLMDAPMDDVQWEPEQVDADRIRGNERALDARGRRRYHLGMRHEASGRLVAWTLLDVGASADWHAFQQITIVDPAHRGHRLGLIAKAENLHHLLTHEPAVRVIDTFTPPATATWWRSTSSSASARWTPGPTGSSPSDGHSRYCSRSVLRHDGGHDGDPASPVREARRHPQPCADRDHGAGLLVRLSRISQPPGVRRDRRRRRQGRLRGVPRW</sequence>
<reference evidence="4" key="1">
    <citation type="submission" date="2016-06" db="EMBL/GenBank/DDBJ databases">
        <authorList>
            <person name="Varghese N."/>
            <person name="Submissions Spin"/>
        </authorList>
    </citation>
    <scope>NUCLEOTIDE SEQUENCE [LARGE SCALE GENOMIC DNA]</scope>
    <source>
        <strain evidence="4">DSM 45160</strain>
    </source>
</reference>
<dbReference type="InterPro" id="IPR000182">
    <property type="entry name" value="GNAT_dom"/>
</dbReference>
<gene>
    <name evidence="3" type="ORF">GA0070612_1682</name>
</gene>
<evidence type="ECO:0000313" key="4">
    <source>
        <dbReference type="Proteomes" id="UP000198224"/>
    </source>
</evidence>
<dbReference type="PROSITE" id="PS51186">
    <property type="entry name" value="GNAT"/>
    <property type="match status" value="1"/>
</dbReference>
<feature type="compositionally biased region" description="Basic residues" evidence="1">
    <location>
        <begin position="399"/>
        <end position="415"/>
    </location>
</feature>
<feature type="compositionally biased region" description="Basic and acidic residues" evidence="1">
    <location>
        <begin position="351"/>
        <end position="360"/>
    </location>
</feature>
<protein>
    <submittedName>
        <fullName evidence="3">Acetyltransferase (GNAT) family protein</fullName>
    </submittedName>
</protein>
<feature type="domain" description="N-acetyltransferase" evidence="2">
    <location>
        <begin position="3"/>
        <end position="211"/>
    </location>
</feature>
<feature type="region of interest" description="Disordered" evidence="1">
    <location>
        <begin position="320"/>
        <end position="415"/>
    </location>
</feature>
<organism evidence="3 4">
    <name type="scientific">Micromonospora chokoriensis</name>
    <dbReference type="NCBI Taxonomy" id="356851"/>
    <lineage>
        <taxon>Bacteria</taxon>
        <taxon>Bacillati</taxon>
        <taxon>Actinomycetota</taxon>
        <taxon>Actinomycetes</taxon>
        <taxon>Micromonosporales</taxon>
        <taxon>Micromonosporaceae</taxon>
        <taxon>Micromonospora</taxon>
    </lineage>
</organism>
<evidence type="ECO:0000256" key="1">
    <source>
        <dbReference type="SAM" id="MobiDB-lite"/>
    </source>
</evidence>
<keyword evidence="3" id="KW-0808">Transferase</keyword>
<dbReference type="GO" id="GO:0016747">
    <property type="term" value="F:acyltransferase activity, transferring groups other than amino-acyl groups"/>
    <property type="evidence" value="ECO:0007669"/>
    <property type="project" value="InterPro"/>
</dbReference>
<dbReference type="CDD" id="cd04301">
    <property type="entry name" value="NAT_SF"/>
    <property type="match status" value="1"/>
</dbReference>
<dbReference type="Proteomes" id="UP000198224">
    <property type="component" value="Chromosome I"/>
</dbReference>
<keyword evidence="4" id="KW-1185">Reference proteome</keyword>
<dbReference type="Pfam" id="PF00583">
    <property type="entry name" value="Acetyltransf_1"/>
    <property type="match status" value="1"/>
</dbReference>
<dbReference type="SUPFAM" id="SSF55729">
    <property type="entry name" value="Acyl-CoA N-acyltransferases (Nat)"/>
    <property type="match status" value="1"/>
</dbReference>
<name>A0A1C4VQ34_9ACTN</name>
<dbReference type="EMBL" id="LT607409">
    <property type="protein sequence ID" value="SCE86122.1"/>
    <property type="molecule type" value="Genomic_DNA"/>
</dbReference>
<dbReference type="Gene3D" id="3.40.630.30">
    <property type="match status" value="1"/>
</dbReference>
<dbReference type="eggNOG" id="COG3153">
    <property type="taxonomic scope" value="Bacteria"/>
</dbReference>
<accession>A0A1C4VQ34</accession>
<evidence type="ECO:0000259" key="2">
    <source>
        <dbReference type="PROSITE" id="PS51186"/>
    </source>
</evidence>
<proteinExistence type="predicted"/>
<dbReference type="InterPro" id="IPR016181">
    <property type="entry name" value="Acyl_CoA_acyltransferase"/>
</dbReference>